<dbReference type="OrthoDB" id="4001642at2759"/>
<name>A0A165FTM6_9BASI</name>
<reference evidence="2 3" key="1">
    <citation type="journal article" date="2016" name="Mol. Biol. Evol.">
        <title>Comparative Genomics of Early-Diverging Mushroom-Forming Fungi Provides Insights into the Origins of Lignocellulose Decay Capabilities.</title>
        <authorList>
            <person name="Nagy L.G."/>
            <person name="Riley R."/>
            <person name="Tritt A."/>
            <person name="Adam C."/>
            <person name="Daum C."/>
            <person name="Floudas D."/>
            <person name="Sun H."/>
            <person name="Yadav J.S."/>
            <person name="Pangilinan J."/>
            <person name="Larsson K.H."/>
            <person name="Matsuura K."/>
            <person name="Barry K."/>
            <person name="Labutti K."/>
            <person name="Kuo R."/>
            <person name="Ohm R.A."/>
            <person name="Bhattacharya S.S."/>
            <person name="Shirouzu T."/>
            <person name="Yoshinaga Y."/>
            <person name="Martin F.M."/>
            <person name="Grigoriev I.V."/>
            <person name="Hibbett D.S."/>
        </authorList>
    </citation>
    <scope>NUCLEOTIDE SEQUENCE [LARGE SCALE GENOMIC DNA]</scope>
    <source>
        <strain evidence="2 3">HHB12733</strain>
    </source>
</reference>
<dbReference type="AlphaFoldDB" id="A0A165FTM6"/>
<keyword evidence="3" id="KW-1185">Reference proteome</keyword>
<dbReference type="Proteomes" id="UP000076842">
    <property type="component" value="Unassembled WGS sequence"/>
</dbReference>
<gene>
    <name evidence="2" type="ORF">CALCODRAFT_496488</name>
</gene>
<evidence type="ECO:0000256" key="1">
    <source>
        <dbReference type="SAM" id="MobiDB-lite"/>
    </source>
</evidence>
<organism evidence="2 3">
    <name type="scientific">Calocera cornea HHB12733</name>
    <dbReference type="NCBI Taxonomy" id="1353952"/>
    <lineage>
        <taxon>Eukaryota</taxon>
        <taxon>Fungi</taxon>
        <taxon>Dikarya</taxon>
        <taxon>Basidiomycota</taxon>
        <taxon>Agaricomycotina</taxon>
        <taxon>Dacrymycetes</taxon>
        <taxon>Dacrymycetales</taxon>
        <taxon>Dacrymycetaceae</taxon>
        <taxon>Calocera</taxon>
    </lineage>
</organism>
<sequence>MTLREHVTFGQNTESGSNPAASPGAQYQHTVVVEQTKQVSLDVLEGHGASDELWLAIPATARNPTVQGRFIEVTFTLSVKAFLEHGRSVEVIVPVLMSPWSNEVSRLMVA</sequence>
<accession>A0A165FTM6</accession>
<feature type="compositionally biased region" description="Polar residues" evidence="1">
    <location>
        <begin position="9"/>
        <end position="26"/>
    </location>
</feature>
<evidence type="ECO:0000313" key="2">
    <source>
        <dbReference type="EMBL" id="KZT57186.1"/>
    </source>
</evidence>
<dbReference type="STRING" id="1353952.A0A165FTM6"/>
<feature type="region of interest" description="Disordered" evidence="1">
    <location>
        <begin position="1"/>
        <end position="26"/>
    </location>
</feature>
<dbReference type="InParanoid" id="A0A165FTM6"/>
<dbReference type="EMBL" id="KV423967">
    <property type="protein sequence ID" value="KZT57186.1"/>
    <property type="molecule type" value="Genomic_DNA"/>
</dbReference>
<evidence type="ECO:0000313" key="3">
    <source>
        <dbReference type="Proteomes" id="UP000076842"/>
    </source>
</evidence>
<proteinExistence type="predicted"/>
<protein>
    <submittedName>
        <fullName evidence="2">Uncharacterized protein</fullName>
    </submittedName>
</protein>